<gene>
    <name evidence="2" type="ORF">OXX778_LOCUS5966</name>
</gene>
<evidence type="ECO:0000256" key="1">
    <source>
        <dbReference type="SAM" id="MobiDB-lite"/>
    </source>
</evidence>
<organism evidence="2 3">
    <name type="scientific">Brachionus calyciflorus</name>
    <dbReference type="NCBI Taxonomy" id="104777"/>
    <lineage>
        <taxon>Eukaryota</taxon>
        <taxon>Metazoa</taxon>
        <taxon>Spiralia</taxon>
        <taxon>Gnathifera</taxon>
        <taxon>Rotifera</taxon>
        <taxon>Eurotatoria</taxon>
        <taxon>Monogononta</taxon>
        <taxon>Pseudotrocha</taxon>
        <taxon>Ploima</taxon>
        <taxon>Brachionidae</taxon>
        <taxon>Brachionus</taxon>
    </lineage>
</organism>
<accession>A0A813S6Z6</accession>
<proteinExistence type="predicted"/>
<dbReference type="OrthoDB" id="10667058at2759"/>
<sequence length="377" mass="42172">MSLLSVSLARENLNIRKNSTSSDSLGLSKIENNLSNRKNSTMQTDQNLRKNSEKFLKNFQIEQIELISSSNGKKLLNNRQEKEHASPIFNTNNKKNNFITEKTMSSSLTTKEEIIGNKSTNMENNNNNNINLYAVNNRNDEMRTKRVSNIPIPISKINDITNNNNNNHDQQINRNLNQNLKNLKNTVIISNKFNQSIPGEISSQSIFFNNSLLTKSTASLNKSQEDEPRRDTMTDGTNAKGHKRSNSLVNLEETRPIFSKSLANKIANAKNYQSRTTKSLNTNSTSLKPIVSKNESLYKSNAFVKPNSKIPIPNIQQSNLNSSSSNSYKSDNGSSSSSKQNENLKLVLNTTTQNNNSNGKSTKLSAIPVNVNSNKIK</sequence>
<feature type="region of interest" description="Disordered" evidence="1">
    <location>
        <begin position="305"/>
        <end position="377"/>
    </location>
</feature>
<feature type="compositionally biased region" description="Low complexity" evidence="1">
    <location>
        <begin position="314"/>
        <end position="346"/>
    </location>
</feature>
<feature type="region of interest" description="Disordered" evidence="1">
    <location>
        <begin position="219"/>
        <end position="246"/>
    </location>
</feature>
<feature type="compositionally biased region" description="Basic and acidic residues" evidence="1">
    <location>
        <begin position="223"/>
        <end position="233"/>
    </location>
</feature>
<dbReference type="EMBL" id="CAJNOC010000680">
    <property type="protein sequence ID" value="CAF0790969.1"/>
    <property type="molecule type" value="Genomic_DNA"/>
</dbReference>
<comment type="caution">
    <text evidence="2">The sequence shown here is derived from an EMBL/GenBank/DDBJ whole genome shotgun (WGS) entry which is preliminary data.</text>
</comment>
<reference evidence="2" key="1">
    <citation type="submission" date="2021-02" db="EMBL/GenBank/DDBJ databases">
        <authorList>
            <person name="Nowell W R."/>
        </authorList>
    </citation>
    <scope>NUCLEOTIDE SEQUENCE</scope>
    <source>
        <strain evidence="2">Ploen Becks lab</strain>
    </source>
</reference>
<feature type="compositionally biased region" description="Polar residues" evidence="1">
    <location>
        <begin position="348"/>
        <end position="377"/>
    </location>
</feature>
<dbReference type="Proteomes" id="UP000663879">
    <property type="component" value="Unassembled WGS sequence"/>
</dbReference>
<keyword evidence="3" id="KW-1185">Reference proteome</keyword>
<dbReference type="AlphaFoldDB" id="A0A813S6Z6"/>
<evidence type="ECO:0000313" key="2">
    <source>
        <dbReference type="EMBL" id="CAF0790969.1"/>
    </source>
</evidence>
<protein>
    <submittedName>
        <fullName evidence="2">Uncharacterized protein</fullName>
    </submittedName>
</protein>
<name>A0A813S6Z6_9BILA</name>
<evidence type="ECO:0000313" key="3">
    <source>
        <dbReference type="Proteomes" id="UP000663879"/>
    </source>
</evidence>